<accession>A0ABS1SHP6</accession>
<evidence type="ECO:0000256" key="3">
    <source>
        <dbReference type="ARBA" id="ARBA00022989"/>
    </source>
</evidence>
<evidence type="ECO:0000259" key="6">
    <source>
        <dbReference type="Pfam" id="PF01061"/>
    </source>
</evidence>
<dbReference type="InterPro" id="IPR013525">
    <property type="entry name" value="ABC2_TM"/>
</dbReference>
<evidence type="ECO:0000313" key="8">
    <source>
        <dbReference type="Proteomes" id="UP001645859"/>
    </source>
</evidence>
<organism evidence="7 8">
    <name type="scientific">Leucobacter chromiireducens subsp. solipictus</name>
    <dbReference type="NCBI Taxonomy" id="398235"/>
    <lineage>
        <taxon>Bacteria</taxon>
        <taxon>Bacillati</taxon>
        <taxon>Actinomycetota</taxon>
        <taxon>Actinomycetes</taxon>
        <taxon>Micrococcales</taxon>
        <taxon>Microbacteriaceae</taxon>
        <taxon>Leucobacter</taxon>
    </lineage>
</organism>
<evidence type="ECO:0000256" key="1">
    <source>
        <dbReference type="ARBA" id="ARBA00004141"/>
    </source>
</evidence>
<dbReference type="EMBL" id="QYAC01000006">
    <property type="protein sequence ID" value="MBL3680081.1"/>
    <property type="molecule type" value="Genomic_DNA"/>
</dbReference>
<feature type="transmembrane region" description="Helical" evidence="5">
    <location>
        <begin position="305"/>
        <end position="323"/>
    </location>
</feature>
<feature type="transmembrane region" description="Helical" evidence="5">
    <location>
        <begin position="181"/>
        <end position="207"/>
    </location>
</feature>
<feature type="transmembrane region" description="Helical" evidence="5">
    <location>
        <begin position="219"/>
        <end position="238"/>
    </location>
</feature>
<comment type="subcellular location">
    <subcellularLocation>
        <location evidence="1">Membrane</location>
        <topology evidence="1">Multi-pass membrane protein</topology>
    </subcellularLocation>
</comment>
<evidence type="ECO:0000313" key="7">
    <source>
        <dbReference type="EMBL" id="MBL3680081.1"/>
    </source>
</evidence>
<keyword evidence="2 5" id="KW-0812">Transmembrane</keyword>
<feature type="transmembrane region" description="Helical" evidence="5">
    <location>
        <begin position="140"/>
        <end position="161"/>
    </location>
</feature>
<feature type="transmembrane region" description="Helical" evidence="5">
    <location>
        <begin position="21"/>
        <end position="43"/>
    </location>
</feature>
<dbReference type="Proteomes" id="UP001645859">
    <property type="component" value="Unassembled WGS sequence"/>
</dbReference>
<evidence type="ECO:0000256" key="2">
    <source>
        <dbReference type="ARBA" id="ARBA00022692"/>
    </source>
</evidence>
<name>A0ABS1SHP6_9MICO</name>
<feature type="domain" description="ABC-2 type transporter transmembrane" evidence="6">
    <location>
        <begin position="145"/>
        <end position="291"/>
    </location>
</feature>
<dbReference type="Pfam" id="PF01061">
    <property type="entry name" value="ABC2_membrane"/>
    <property type="match status" value="1"/>
</dbReference>
<gene>
    <name evidence="7" type="ORF">D3230_12395</name>
</gene>
<evidence type="ECO:0000256" key="5">
    <source>
        <dbReference type="SAM" id="Phobius"/>
    </source>
</evidence>
<reference evidence="7 8" key="1">
    <citation type="submission" date="2018-09" db="EMBL/GenBank/DDBJ databases">
        <title>Comparative genomics of Leucobacter spp.</title>
        <authorList>
            <person name="Reis A.C."/>
            <person name="Kolvenbach B.A."/>
            <person name="Corvini P.F.X."/>
            <person name="Nunes O.C."/>
        </authorList>
    </citation>
    <scope>NUCLEOTIDE SEQUENCE [LARGE SCALE GENOMIC DNA]</scope>
    <source>
        <strain evidence="7 8">TAN 31504</strain>
    </source>
</reference>
<keyword evidence="8" id="KW-1185">Reference proteome</keyword>
<proteinExistence type="predicted"/>
<keyword evidence="4 5" id="KW-0472">Membrane</keyword>
<comment type="caution">
    <text evidence="7">The sequence shown here is derived from an EMBL/GenBank/DDBJ whole genome shotgun (WGS) entry which is preliminary data.</text>
</comment>
<evidence type="ECO:0000256" key="4">
    <source>
        <dbReference type="ARBA" id="ARBA00023136"/>
    </source>
</evidence>
<keyword evidence="3 5" id="KW-1133">Transmembrane helix</keyword>
<protein>
    <submittedName>
        <fullName evidence="7">ABC transporter permease</fullName>
    </submittedName>
</protein>
<feature type="transmembrane region" description="Helical" evidence="5">
    <location>
        <begin position="250"/>
        <end position="270"/>
    </location>
</feature>
<dbReference type="RefSeq" id="WP_202345349.1">
    <property type="nucleotide sequence ID" value="NZ_BAAAPI010000004.1"/>
</dbReference>
<sequence>MTAFWALSRAYALALLRDRRQIFLMCTWFVMMFVAFAAAQFMVSGGAEPPVVSVIAEPAGRADATAAVERAGVALASADAPATLELRLGEDGAVLQLLTTPGASWSGTARALESIGIPFGQITALDAEGTIMPELLRSNLSAVLLVGVQSVLLVGGSVPFVRLRSRGTLRHLRTVPLSPGVALAAFMPVRVALCAAMGLVVVATSVVLGSPLGPPTLRLGVTALVAILCATALAALFAARSESPDTMENLMPLAIMGAYGLLLTATFMPAMSPGWQWVVRALPTTWFVEAANADLIGTTPFLPVPVLWVLLLAVGAGLAALAVRRFRW</sequence>